<comment type="caution">
    <text evidence="1">The sequence shown here is derived from an EMBL/GenBank/DDBJ whole genome shotgun (WGS) entry which is preliminary data.</text>
</comment>
<protein>
    <submittedName>
        <fullName evidence="1">Uncharacterized protein</fullName>
    </submittedName>
</protein>
<dbReference type="AlphaFoldDB" id="A0A835YSC5"/>
<evidence type="ECO:0000313" key="2">
    <source>
        <dbReference type="Proteomes" id="UP000664859"/>
    </source>
</evidence>
<proteinExistence type="predicted"/>
<dbReference type="Proteomes" id="UP000664859">
    <property type="component" value="Unassembled WGS sequence"/>
</dbReference>
<dbReference type="EMBL" id="JAFCMP010000445">
    <property type="protein sequence ID" value="KAG5179773.1"/>
    <property type="molecule type" value="Genomic_DNA"/>
</dbReference>
<accession>A0A835YSC5</accession>
<name>A0A835YSC5_9STRA</name>
<sequence length="108" mass="11179">MQQKTDASLLRGGAHLGYLPKRVAAVLSPVVDAGLVAALSSAFALWLLYLEGLVAALSASADEPCAAARADDTSMPGFVMEFIVSAEELHTARVGDNAGACPCLYRQG</sequence>
<keyword evidence="2" id="KW-1185">Reference proteome</keyword>
<evidence type="ECO:0000313" key="1">
    <source>
        <dbReference type="EMBL" id="KAG5179773.1"/>
    </source>
</evidence>
<gene>
    <name evidence="1" type="ORF">JKP88DRAFT_273607</name>
</gene>
<reference evidence="1" key="1">
    <citation type="submission" date="2021-02" db="EMBL/GenBank/DDBJ databases">
        <title>First Annotated Genome of the Yellow-green Alga Tribonema minus.</title>
        <authorList>
            <person name="Mahan K.M."/>
        </authorList>
    </citation>
    <scope>NUCLEOTIDE SEQUENCE</scope>
    <source>
        <strain evidence="1">UTEX B ZZ1240</strain>
    </source>
</reference>
<organism evidence="1 2">
    <name type="scientific">Tribonema minus</name>
    <dbReference type="NCBI Taxonomy" id="303371"/>
    <lineage>
        <taxon>Eukaryota</taxon>
        <taxon>Sar</taxon>
        <taxon>Stramenopiles</taxon>
        <taxon>Ochrophyta</taxon>
        <taxon>PX clade</taxon>
        <taxon>Xanthophyceae</taxon>
        <taxon>Tribonematales</taxon>
        <taxon>Tribonemataceae</taxon>
        <taxon>Tribonema</taxon>
    </lineage>
</organism>